<dbReference type="InterPro" id="IPR005077">
    <property type="entry name" value="Peptidase_C11"/>
</dbReference>
<evidence type="ECO:0000313" key="2">
    <source>
        <dbReference type="EMBL" id="SMP32586.1"/>
    </source>
</evidence>
<dbReference type="EMBL" id="FXTU01000009">
    <property type="protein sequence ID" value="SMP32586.1"/>
    <property type="molecule type" value="Genomic_DNA"/>
</dbReference>
<dbReference type="AlphaFoldDB" id="A0AA45WRQ0"/>
<dbReference type="Proteomes" id="UP001157946">
    <property type="component" value="Unassembled WGS sequence"/>
</dbReference>
<keyword evidence="1" id="KW-0732">Signal</keyword>
<dbReference type="RefSeq" id="WP_102991218.1">
    <property type="nucleotide sequence ID" value="NZ_FXTU01000009.1"/>
</dbReference>
<reference evidence="2" key="1">
    <citation type="submission" date="2017-05" db="EMBL/GenBank/DDBJ databases">
        <authorList>
            <person name="Varghese N."/>
            <person name="Submissions S."/>
        </authorList>
    </citation>
    <scope>NUCLEOTIDE SEQUENCE</scope>
    <source>
        <strain evidence="2">DSM 45262</strain>
    </source>
</reference>
<evidence type="ECO:0000313" key="3">
    <source>
        <dbReference type="Proteomes" id="UP001157946"/>
    </source>
</evidence>
<dbReference type="PANTHER" id="PTHR37835">
    <property type="entry name" value="ALPHA-CLOSTRIPAIN"/>
    <property type="match status" value="1"/>
</dbReference>
<name>A0AA45WRQ0_9BACL</name>
<keyword evidence="3" id="KW-1185">Reference proteome</keyword>
<protein>
    <recommendedName>
        <fullName evidence="4">Peptidase C11 clostripain</fullName>
    </recommendedName>
</protein>
<dbReference type="Pfam" id="PF03415">
    <property type="entry name" value="Peptidase_C11"/>
    <property type="match status" value="1"/>
</dbReference>
<proteinExistence type="predicted"/>
<evidence type="ECO:0000256" key="1">
    <source>
        <dbReference type="SAM" id="SignalP"/>
    </source>
</evidence>
<feature type="chain" id="PRO_5041366024" description="Peptidase C11 clostripain" evidence="1">
    <location>
        <begin position="27"/>
        <end position="620"/>
    </location>
</feature>
<dbReference type="Gene3D" id="3.40.50.11970">
    <property type="match status" value="1"/>
</dbReference>
<comment type="caution">
    <text evidence="2">The sequence shown here is derived from an EMBL/GenBank/DDBJ whole genome shotgun (WGS) entry which is preliminary data.</text>
</comment>
<sequence length="620" mass="68260">MRFIGWALSLILISTALSPVPQQVDAAGKDDYTLMVYMVGSDLESGSGFASKDLREMMKVGSTQKTNVIVETGGSNQWSEKGISNKYNQRWLVNKGKLKLLKKLENRDMGKSSTLSDFITWTVNNYPSKKYAIVFWNHGSGAVQGYGADELHNYNALRLNELRQAFETARKKTNVQFDLIGFDACLMASLEIGQLLQPYGKYLVASEELEPGHGWNYTPIVNAIAKNGAITGDRLGKVILDGFKKQSQAEETAEDITLSVVDLAKLNPVVTVFRDLVKAMSADVGKVEQVKWIAKQRYITEDYGDMGGEGSSDMADLADLAANLSARYPKQSAAVAKAIKNAVKHNLNSPGNAKAQGISIYFPAKDKKNFKRNLNIYDRYDINPTYETFLGSYINHLLKKKSGIKFNNATPRAKKEVAPAGYGSTVEVKVNQEQATSIVDVRGVLSQAVSGAKDKVRLLGIQGDHVGLDAKSGTIRGRWANAWPTLGGEYVPMKELNKQGNYVTYAIPAKLNDKDMELIVLFNQSGQSYEVLGGWHGIDAETGVADRNLTPIQPGDKLTLMYPEYDKQTSQTKMVAGKTFVVPQGLQVETKPLAKGKYAYGFYLTDYTQQSVLSDLTPIK</sequence>
<organism evidence="2 3">
    <name type="scientific">Laceyella tengchongensis</name>
    <dbReference type="NCBI Taxonomy" id="574699"/>
    <lineage>
        <taxon>Bacteria</taxon>
        <taxon>Bacillati</taxon>
        <taxon>Bacillota</taxon>
        <taxon>Bacilli</taxon>
        <taxon>Bacillales</taxon>
        <taxon>Thermoactinomycetaceae</taxon>
        <taxon>Laceyella</taxon>
    </lineage>
</organism>
<gene>
    <name evidence="2" type="ORF">SAMN06265361_10916</name>
</gene>
<accession>A0AA45WRQ0</accession>
<feature type="signal peptide" evidence="1">
    <location>
        <begin position="1"/>
        <end position="26"/>
    </location>
</feature>
<evidence type="ECO:0008006" key="4">
    <source>
        <dbReference type="Google" id="ProtNLM"/>
    </source>
</evidence>
<dbReference type="PANTHER" id="PTHR37835:SF1">
    <property type="entry name" value="ALPHA-CLOSTRIPAIN"/>
    <property type="match status" value="1"/>
</dbReference>